<dbReference type="Pfam" id="PF00005">
    <property type="entry name" value="ABC_tran"/>
    <property type="match status" value="1"/>
</dbReference>
<evidence type="ECO:0000313" key="5">
    <source>
        <dbReference type="Proteomes" id="UP001257659"/>
    </source>
</evidence>
<keyword evidence="5" id="KW-1185">Reference proteome</keyword>
<dbReference type="Gene3D" id="3.40.50.300">
    <property type="entry name" value="P-loop containing nucleotide triphosphate hydrolases"/>
    <property type="match status" value="1"/>
</dbReference>
<name>A0ABU1K6G2_9FLAO</name>
<accession>A0ABU1K6G2</accession>
<dbReference type="EMBL" id="JAVDQA010000002">
    <property type="protein sequence ID" value="MDR6300597.1"/>
    <property type="molecule type" value="Genomic_DNA"/>
</dbReference>
<dbReference type="PROSITE" id="PS50893">
    <property type="entry name" value="ABC_TRANSPORTER_2"/>
    <property type="match status" value="1"/>
</dbReference>
<dbReference type="Proteomes" id="UP001257659">
    <property type="component" value="Unassembled WGS sequence"/>
</dbReference>
<dbReference type="RefSeq" id="WP_309727500.1">
    <property type="nucleotide sequence ID" value="NZ_JAVDQA010000002.1"/>
</dbReference>
<sequence>MKLELDNVELNYGDKSILKSVYFSAEKNEIVGVFGRNGSGKTSLLEIIFGSVSPKYKLIRINKKPIQKKLYKTGWVSYLPQYHFIPTHLRLKTIFSVYHISWKKFIQTFEDFAIYENEKATVLSGGELRIVEIYLVLFSKTKILLLDEPFSNIAPLQIEKIRELIKEQKSQKIIVISDHFYHDVLAISDRLYMVNEKRVFEIENQKELKNHGYLL</sequence>
<keyword evidence="2" id="KW-0067">ATP-binding</keyword>
<dbReference type="InterPro" id="IPR003593">
    <property type="entry name" value="AAA+_ATPase"/>
</dbReference>
<gene>
    <name evidence="4" type="ORF">GGR31_001228</name>
</gene>
<proteinExistence type="predicted"/>
<evidence type="ECO:0000256" key="1">
    <source>
        <dbReference type="ARBA" id="ARBA00022741"/>
    </source>
</evidence>
<keyword evidence="1" id="KW-0547">Nucleotide-binding</keyword>
<evidence type="ECO:0000313" key="4">
    <source>
        <dbReference type="EMBL" id="MDR6300597.1"/>
    </source>
</evidence>
<comment type="caution">
    <text evidence="4">The sequence shown here is derived from an EMBL/GenBank/DDBJ whole genome shotgun (WGS) entry which is preliminary data.</text>
</comment>
<dbReference type="SMART" id="SM00382">
    <property type="entry name" value="AAA"/>
    <property type="match status" value="1"/>
</dbReference>
<dbReference type="InterPro" id="IPR027417">
    <property type="entry name" value="P-loop_NTPase"/>
</dbReference>
<feature type="domain" description="ABC transporter" evidence="3">
    <location>
        <begin position="3"/>
        <end position="214"/>
    </location>
</feature>
<dbReference type="SUPFAM" id="SSF52540">
    <property type="entry name" value="P-loop containing nucleoside triphosphate hydrolases"/>
    <property type="match status" value="1"/>
</dbReference>
<reference evidence="4 5" key="1">
    <citation type="submission" date="2023-07" db="EMBL/GenBank/DDBJ databases">
        <title>Genomic Encyclopedia of Type Strains, Phase IV (KMG-IV): sequencing the most valuable type-strain genomes for metagenomic binning, comparative biology and taxonomic classification.</title>
        <authorList>
            <person name="Goeker M."/>
        </authorList>
    </citation>
    <scope>NUCLEOTIDE SEQUENCE [LARGE SCALE GENOMIC DNA]</scope>
    <source>
        <strain evidence="4 5">DSM 102814</strain>
    </source>
</reference>
<evidence type="ECO:0000259" key="3">
    <source>
        <dbReference type="PROSITE" id="PS50893"/>
    </source>
</evidence>
<protein>
    <submittedName>
        <fullName evidence="4">ABC-type multidrug transport system ATPase subunit</fullName>
    </submittedName>
</protein>
<dbReference type="PANTHER" id="PTHR43158">
    <property type="entry name" value="SKFA PEPTIDE EXPORT ATP-BINDING PROTEIN SKFE"/>
    <property type="match status" value="1"/>
</dbReference>
<dbReference type="InterPro" id="IPR003439">
    <property type="entry name" value="ABC_transporter-like_ATP-bd"/>
</dbReference>
<dbReference type="PANTHER" id="PTHR43158:SF1">
    <property type="entry name" value="ABC TRANSPORTER, ATP-BINDING PROTEIN"/>
    <property type="match status" value="1"/>
</dbReference>
<organism evidence="4 5">
    <name type="scientific">Mesonia maritima</name>
    <dbReference type="NCBI Taxonomy" id="1793873"/>
    <lineage>
        <taxon>Bacteria</taxon>
        <taxon>Pseudomonadati</taxon>
        <taxon>Bacteroidota</taxon>
        <taxon>Flavobacteriia</taxon>
        <taxon>Flavobacteriales</taxon>
        <taxon>Flavobacteriaceae</taxon>
        <taxon>Mesonia</taxon>
    </lineage>
</organism>
<evidence type="ECO:0000256" key="2">
    <source>
        <dbReference type="ARBA" id="ARBA00022840"/>
    </source>
</evidence>